<feature type="domain" description="Fibrillar collagen NC1" evidence="5">
    <location>
        <begin position="98"/>
        <end position="159"/>
    </location>
</feature>
<sequence>MMESSNLLFKIPISDKVLTKNVIATYKVTSQAECLLHCYKTEGCQSYNYEYTPIYNTEGKLGLCELNNKRMTSCPLRKVRKEGHGYFEEMNVPEKELYGSEKNPGLSCLDINSCHDNDGEYWVSSEQTSWNVTKVFCYMNSVKDTNLINLAQDKSASQSATSNDAPAGRAVDGNKNTDFHKYSCTHTPGPGTNSPWWRVDLQNVVGIIES</sequence>
<dbReference type="Pfam" id="PF00024">
    <property type="entry name" value="PAN_1"/>
    <property type="match status" value="1"/>
</dbReference>
<proteinExistence type="predicted"/>
<dbReference type="SUPFAM" id="SSF57414">
    <property type="entry name" value="Hairpin loop containing domain-like"/>
    <property type="match status" value="1"/>
</dbReference>
<dbReference type="InterPro" id="IPR051941">
    <property type="entry name" value="BG_Antigen-Binding_Lectin"/>
</dbReference>
<dbReference type="Proteomes" id="UP001152795">
    <property type="component" value="Unassembled WGS sequence"/>
</dbReference>
<evidence type="ECO:0000256" key="1">
    <source>
        <dbReference type="ARBA" id="ARBA00004613"/>
    </source>
</evidence>
<protein>
    <submittedName>
        <fullName evidence="6">Uncharacterized protein</fullName>
    </submittedName>
</protein>
<dbReference type="AlphaFoldDB" id="A0A6S7IQI6"/>
<dbReference type="InterPro" id="IPR008979">
    <property type="entry name" value="Galactose-bd-like_sf"/>
</dbReference>
<dbReference type="PANTHER" id="PTHR45713:SF11">
    <property type="entry name" value="FUCOLECTIN TACHYLECTIN-4 PENTRAXIN-1 DOMAIN-CONTAINING PROTEIN"/>
    <property type="match status" value="1"/>
</dbReference>
<dbReference type="SUPFAM" id="SSF49785">
    <property type="entry name" value="Galactose-binding domain-like"/>
    <property type="match status" value="1"/>
</dbReference>
<keyword evidence="7" id="KW-1185">Reference proteome</keyword>
<dbReference type="Gene3D" id="2.60.120.260">
    <property type="entry name" value="Galactose-binding domain-like"/>
    <property type="match status" value="1"/>
</dbReference>
<reference evidence="6" key="1">
    <citation type="submission" date="2020-04" db="EMBL/GenBank/DDBJ databases">
        <authorList>
            <person name="Alioto T."/>
            <person name="Alioto T."/>
            <person name="Gomez Garrido J."/>
        </authorList>
    </citation>
    <scope>NUCLEOTIDE SEQUENCE</scope>
    <source>
        <strain evidence="6">A484AB</strain>
    </source>
</reference>
<dbReference type="OrthoDB" id="6102375at2759"/>
<dbReference type="Pfam" id="PF01410">
    <property type="entry name" value="COLFI"/>
    <property type="match status" value="1"/>
</dbReference>
<evidence type="ECO:0000259" key="4">
    <source>
        <dbReference type="Pfam" id="PF00024"/>
    </source>
</evidence>
<evidence type="ECO:0000313" key="6">
    <source>
        <dbReference type="EMBL" id="CAB4008001.1"/>
    </source>
</evidence>
<gene>
    <name evidence="6" type="ORF">PACLA_8A087051</name>
</gene>
<evidence type="ECO:0000256" key="3">
    <source>
        <dbReference type="ARBA" id="ARBA00023119"/>
    </source>
</evidence>
<comment type="caution">
    <text evidence="6">The sequence shown here is derived from an EMBL/GenBank/DDBJ whole genome shotgun (WGS) entry which is preliminary data.</text>
</comment>
<dbReference type="GO" id="GO:0005201">
    <property type="term" value="F:extracellular matrix structural constituent"/>
    <property type="evidence" value="ECO:0007669"/>
    <property type="project" value="InterPro"/>
</dbReference>
<evidence type="ECO:0000256" key="2">
    <source>
        <dbReference type="ARBA" id="ARBA00022525"/>
    </source>
</evidence>
<organism evidence="6 7">
    <name type="scientific">Paramuricea clavata</name>
    <name type="common">Red gorgonian</name>
    <name type="synonym">Violescent sea-whip</name>
    <dbReference type="NCBI Taxonomy" id="317549"/>
    <lineage>
        <taxon>Eukaryota</taxon>
        <taxon>Metazoa</taxon>
        <taxon>Cnidaria</taxon>
        <taxon>Anthozoa</taxon>
        <taxon>Octocorallia</taxon>
        <taxon>Malacalcyonacea</taxon>
        <taxon>Plexauridae</taxon>
        <taxon>Paramuricea</taxon>
    </lineage>
</organism>
<keyword evidence="2" id="KW-0964">Secreted</keyword>
<dbReference type="EMBL" id="CACRXK020005988">
    <property type="protein sequence ID" value="CAB4008001.1"/>
    <property type="molecule type" value="Genomic_DNA"/>
</dbReference>
<dbReference type="GO" id="GO:0005581">
    <property type="term" value="C:collagen trimer"/>
    <property type="evidence" value="ECO:0007669"/>
    <property type="project" value="UniProtKB-KW"/>
</dbReference>
<feature type="domain" description="Apple" evidence="4">
    <location>
        <begin position="14"/>
        <end position="76"/>
    </location>
</feature>
<evidence type="ECO:0000259" key="5">
    <source>
        <dbReference type="Pfam" id="PF01410"/>
    </source>
</evidence>
<dbReference type="Gene3D" id="3.30.750.130">
    <property type="match status" value="1"/>
</dbReference>
<dbReference type="InterPro" id="IPR000885">
    <property type="entry name" value="Fib_collagen_C"/>
</dbReference>
<name>A0A6S7IQI6_PARCT</name>
<comment type="subcellular location">
    <subcellularLocation>
        <location evidence="1">Secreted</location>
    </subcellularLocation>
</comment>
<dbReference type="GO" id="GO:0005576">
    <property type="term" value="C:extracellular region"/>
    <property type="evidence" value="ECO:0007669"/>
    <property type="project" value="UniProtKB-SubCell"/>
</dbReference>
<dbReference type="InterPro" id="IPR003609">
    <property type="entry name" value="Pan_app"/>
</dbReference>
<accession>A0A6S7IQI6</accession>
<keyword evidence="3" id="KW-0176">Collagen</keyword>
<evidence type="ECO:0000313" key="7">
    <source>
        <dbReference type="Proteomes" id="UP001152795"/>
    </source>
</evidence>
<dbReference type="PANTHER" id="PTHR45713">
    <property type="entry name" value="FTP DOMAIN-CONTAINING PROTEIN"/>
    <property type="match status" value="1"/>
</dbReference>